<evidence type="ECO:0000313" key="2">
    <source>
        <dbReference type="Proteomes" id="UP000187209"/>
    </source>
</evidence>
<dbReference type="EMBL" id="MPUH01001671">
    <property type="protein sequence ID" value="OMJ66630.1"/>
    <property type="molecule type" value="Genomic_DNA"/>
</dbReference>
<proteinExistence type="predicted"/>
<sequence>MPFKFIKFDEKKNNLKSTTIIKDVKQSYAFVSAITNMNTSYSSHSKTKEATIPTRRSFSELWKDDEICNNTTDTFINKLESMDLYYGIIPSKYWCMKCKEDVISDVKMNLPTLSVWNRLCCNSCYSPNDKFQEIIHKCPRCKKLLEKFTPKLL</sequence>
<evidence type="ECO:0008006" key="3">
    <source>
        <dbReference type="Google" id="ProtNLM"/>
    </source>
</evidence>
<reference evidence="1 2" key="1">
    <citation type="submission" date="2016-11" db="EMBL/GenBank/DDBJ databases">
        <title>The macronuclear genome of Stentor coeruleus: a giant cell with tiny introns.</title>
        <authorList>
            <person name="Slabodnick M."/>
            <person name="Ruby J.G."/>
            <person name="Reiff S.B."/>
            <person name="Swart E.C."/>
            <person name="Gosai S."/>
            <person name="Prabakaran S."/>
            <person name="Witkowska E."/>
            <person name="Larue G.E."/>
            <person name="Fisher S."/>
            <person name="Freeman R.M."/>
            <person name="Gunawardena J."/>
            <person name="Chu W."/>
            <person name="Stover N.A."/>
            <person name="Gregory B.D."/>
            <person name="Nowacki M."/>
            <person name="Derisi J."/>
            <person name="Roy S.W."/>
            <person name="Marshall W.F."/>
            <person name="Sood P."/>
        </authorList>
    </citation>
    <scope>NUCLEOTIDE SEQUENCE [LARGE SCALE GENOMIC DNA]</scope>
    <source>
        <strain evidence="1">WM001</strain>
    </source>
</reference>
<evidence type="ECO:0000313" key="1">
    <source>
        <dbReference type="EMBL" id="OMJ66630.1"/>
    </source>
</evidence>
<organism evidence="1 2">
    <name type="scientific">Stentor coeruleus</name>
    <dbReference type="NCBI Taxonomy" id="5963"/>
    <lineage>
        <taxon>Eukaryota</taxon>
        <taxon>Sar</taxon>
        <taxon>Alveolata</taxon>
        <taxon>Ciliophora</taxon>
        <taxon>Postciliodesmatophora</taxon>
        <taxon>Heterotrichea</taxon>
        <taxon>Heterotrichida</taxon>
        <taxon>Stentoridae</taxon>
        <taxon>Stentor</taxon>
    </lineage>
</organism>
<name>A0A1R2AQF0_9CILI</name>
<comment type="caution">
    <text evidence="1">The sequence shown here is derived from an EMBL/GenBank/DDBJ whole genome shotgun (WGS) entry which is preliminary data.</text>
</comment>
<gene>
    <name evidence="1" type="ORF">SteCoe_36465</name>
</gene>
<keyword evidence="2" id="KW-1185">Reference proteome</keyword>
<dbReference type="OrthoDB" id="324911at2759"/>
<dbReference type="AlphaFoldDB" id="A0A1R2AQF0"/>
<accession>A0A1R2AQF0</accession>
<protein>
    <recommendedName>
        <fullName evidence="3">LITAF domain-containing protein</fullName>
    </recommendedName>
</protein>
<dbReference type="Proteomes" id="UP000187209">
    <property type="component" value="Unassembled WGS sequence"/>
</dbReference>